<evidence type="ECO:0000313" key="2">
    <source>
        <dbReference type="Proteomes" id="UP001161017"/>
    </source>
</evidence>
<reference evidence="1" key="1">
    <citation type="journal article" date="2023" name="Genome Biol. Evol.">
        <title>First Whole Genome Sequence and Flow Cytometry Genome Size Data for the Lichen-Forming Fungus Ramalina farinacea (Ascomycota).</title>
        <authorList>
            <person name="Llewellyn T."/>
            <person name="Mian S."/>
            <person name="Hill R."/>
            <person name="Leitch I.J."/>
            <person name="Gaya E."/>
        </authorList>
    </citation>
    <scope>NUCLEOTIDE SEQUENCE</scope>
    <source>
        <strain evidence="1">LIQ254RAFAR</strain>
    </source>
</reference>
<gene>
    <name evidence="1" type="ORF">OHK93_007132</name>
</gene>
<organism evidence="1 2">
    <name type="scientific">Ramalina farinacea</name>
    <dbReference type="NCBI Taxonomy" id="258253"/>
    <lineage>
        <taxon>Eukaryota</taxon>
        <taxon>Fungi</taxon>
        <taxon>Dikarya</taxon>
        <taxon>Ascomycota</taxon>
        <taxon>Pezizomycotina</taxon>
        <taxon>Lecanoromycetes</taxon>
        <taxon>OSLEUM clade</taxon>
        <taxon>Lecanoromycetidae</taxon>
        <taxon>Lecanorales</taxon>
        <taxon>Lecanorineae</taxon>
        <taxon>Ramalinaceae</taxon>
        <taxon>Ramalina</taxon>
    </lineage>
</organism>
<dbReference type="Proteomes" id="UP001161017">
    <property type="component" value="Unassembled WGS sequence"/>
</dbReference>
<dbReference type="PANTHER" id="PTHR12652">
    <property type="entry name" value="PEROXISOMAL BIOGENESIS FACTOR 11"/>
    <property type="match status" value="1"/>
</dbReference>
<dbReference type="AlphaFoldDB" id="A0AA43TU43"/>
<proteinExistence type="predicted"/>
<accession>A0AA43TU43</accession>
<name>A0AA43TU43_9LECA</name>
<dbReference type="EMBL" id="JAPUFD010000006">
    <property type="protein sequence ID" value="MDI1487859.1"/>
    <property type="molecule type" value="Genomic_DNA"/>
</dbReference>
<comment type="caution">
    <text evidence="1">The sequence shown here is derived from an EMBL/GenBank/DDBJ whole genome shotgun (WGS) entry which is preliminary data.</text>
</comment>
<protein>
    <submittedName>
        <fullName evidence="1">Uncharacterized protein</fullName>
    </submittedName>
</protein>
<sequence length="279" mass="30772">MADSSIDGKAIKNIQRSVLHTLSQTTPTVQHIQRLLSHTSTLDTTLLTLTYTLSLLKSLLPHLPATASLKSALPPLLAILSEYRILLRLPGLLSIYTGAVAGYLSPPKDRLLRAVALAQLVSIAAFQGLENAAFLADKGVLKWKPGRSGKAWMWSCRAWMVYVGLELGKLGYEYQSRTVKSPVEGEDKGIQEQQIGEGILSTEMVDIDQEDTELERKAAAREEKEWLARWKTRVGVNAAYAPMTVHYSFENGFLSDQSKAALGCIVAWLTFGDAWRKTA</sequence>
<evidence type="ECO:0000313" key="1">
    <source>
        <dbReference type="EMBL" id="MDI1487859.1"/>
    </source>
</evidence>
<dbReference type="PANTHER" id="PTHR12652:SF25">
    <property type="entry name" value="MICROBODY (PEROXISOME) PROLIFERATION PROTEIN PEROXIN 11C (EUROFUNG)"/>
    <property type="match status" value="1"/>
</dbReference>
<keyword evidence="2" id="KW-1185">Reference proteome</keyword>